<gene>
    <name evidence="1" type="ORF">CAUS1442_LOCUS3626</name>
</gene>
<reference evidence="1" key="1">
    <citation type="submission" date="2021-01" db="EMBL/GenBank/DDBJ databases">
        <authorList>
            <person name="Corre E."/>
            <person name="Pelletier E."/>
            <person name="Niang G."/>
            <person name="Scheremetjew M."/>
            <person name="Finn R."/>
            <person name="Kale V."/>
            <person name="Holt S."/>
            <person name="Cochrane G."/>
            <person name="Meng A."/>
            <person name="Brown T."/>
            <person name="Cohen L."/>
        </authorList>
    </citation>
    <scope>NUCLEOTIDE SEQUENCE</scope>
    <source>
        <strain evidence="1">CCMP3328</strain>
    </source>
</reference>
<protein>
    <submittedName>
        <fullName evidence="1">Uncharacterized protein</fullName>
    </submittedName>
</protein>
<proteinExistence type="predicted"/>
<sequence length="269" mass="30216">MSQSGIELTPLFDNVQDALYHAGQGWRHSCAAHGTRTGPTRIRTTKSDIRYTIRSVGIDTPPSLTQQFPRSWMRLCTVSFHAFRLWHRHRHRLGHRPHFPHSLCSYRQRDTAIFVSAHLHLMLAPEQEHASCSVGALSTSFWNKEVVKQARTLPLFLGQPGYRCNVVNLGRSHTYVYYDRLLVCIVLHMNGPLEHSVSSAWEQSTNMIILGLHAYSSPAESYSFLVAMAGAATPEDPKTLHRPVLLALLYIVHVLSTGATDASGRPCHC</sequence>
<dbReference type="EMBL" id="HBEF01005860">
    <property type="protein sequence ID" value="CAD8331527.1"/>
    <property type="molecule type" value="Transcribed_RNA"/>
</dbReference>
<evidence type="ECO:0000313" key="1">
    <source>
        <dbReference type="EMBL" id="CAD8331527.1"/>
    </source>
</evidence>
<accession>A0A7R9WPW2</accession>
<dbReference type="AlphaFoldDB" id="A0A7R9WPW2"/>
<organism evidence="1">
    <name type="scientific">Craspedostauros australis</name>
    <dbReference type="NCBI Taxonomy" id="1486917"/>
    <lineage>
        <taxon>Eukaryota</taxon>
        <taxon>Sar</taxon>
        <taxon>Stramenopiles</taxon>
        <taxon>Ochrophyta</taxon>
        <taxon>Bacillariophyta</taxon>
        <taxon>Bacillariophyceae</taxon>
        <taxon>Bacillariophycidae</taxon>
        <taxon>Naviculales</taxon>
        <taxon>Naviculaceae</taxon>
        <taxon>Craspedostauros</taxon>
    </lineage>
</organism>
<name>A0A7R9WPW2_9STRA</name>